<dbReference type="EMBL" id="SRYB01000013">
    <property type="protein sequence ID" value="TGY78490.1"/>
    <property type="molecule type" value="Genomic_DNA"/>
</dbReference>
<name>A0AC61RD29_9BACT</name>
<evidence type="ECO:0000313" key="2">
    <source>
        <dbReference type="Proteomes" id="UP000306319"/>
    </source>
</evidence>
<organism evidence="1 2">
    <name type="scientific">Lepagella muris</name>
    <dbReference type="NCBI Taxonomy" id="3032870"/>
    <lineage>
        <taxon>Bacteria</taxon>
        <taxon>Pseudomonadati</taxon>
        <taxon>Bacteroidota</taxon>
        <taxon>Bacteroidia</taxon>
        <taxon>Bacteroidales</taxon>
        <taxon>Muribaculaceae</taxon>
        <taxon>Lepagella</taxon>
    </lineage>
</organism>
<proteinExistence type="predicted"/>
<protein>
    <submittedName>
        <fullName evidence="1">Uncharacterized protein</fullName>
    </submittedName>
</protein>
<keyword evidence="2" id="KW-1185">Reference proteome</keyword>
<dbReference type="Proteomes" id="UP000306319">
    <property type="component" value="Unassembled WGS sequence"/>
</dbReference>
<accession>A0AC61RD29</accession>
<comment type="caution">
    <text evidence="1">The sequence shown here is derived from an EMBL/GenBank/DDBJ whole genome shotgun (WGS) entry which is preliminary data.</text>
</comment>
<gene>
    <name evidence="1" type="ORF">E5331_10385</name>
</gene>
<evidence type="ECO:0000313" key="1">
    <source>
        <dbReference type="EMBL" id="TGY78490.1"/>
    </source>
</evidence>
<reference evidence="1" key="1">
    <citation type="submission" date="2019-04" db="EMBL/GenBank/DDBJ databases">
        <title>Microbes associate with the intestines of laboratory mice.</title>
        <authorList>
            <person name="Navarre W."/>
            <person name="Wong E."/>
            <person name="Huang K."/>
            <person name="Tropini C."/>
            <person name="Ng K."/>
            <person name="Yu B."/>
        </authorList>
    </citation>
    <scope>NUCLEOTIDE SEQUENCE</scope>
    <source>
        <strain evidence="1">NM04_E33</strain>
    </source>
</reference>
<sequence length="160" mass="17718">MDKESLHRLIERYYDADTTAQEERMLLKAALESEGKDPMVDEVLAVMGYARRKPSPEMEMKASMKRGGGRRSVWLRVGSAAASVAAVVAVGFMLMRSPGVGVEAAECYAYVDGIRIENRNDVASLVNRQLSELANAEESVNEVITEDFSDMSEAFNFDEL</sequence>